<dbReference type="Proteomes" id="UP000252254">
    <property type="component" value="Unassembled WGS sequence"/>
</dbReference>
<dbReference type="AlphaFoldDB" id="A0A366EBT9"/>
<evidence type="ECO:0000259" key="1">
    <source>
        <dbReference type="Pfam" id="PF01243"/>
    </source>
</evidence>
<dbReference type="SUPFAM" id="SSF50475">
    <property type="entry name" value="FMN-binding split barrel"/>
    <property type="match status" value="1"/>
</dbReference>
<name>A0A366EBT9_9BACI</name>
<accession>A0A366EBT9</accession>
<evidence type="ECO:0000313" key="2">
    <source>
        <dbReference type="EMBL" id="RBO99792.1"/>
    </source>
</evidence>
<proteinExistence type="predicted"/>
<dbReference type="PANTHER" id="PTHR34818:SF1">
    <property type="entry name" value="PROTEIN BLI-3"/>
    <property type="match status" value="1"/>
</dbReference>
<reference evidence="2 3" key="1">
    <citation type="submission" date="2018-06" db="EMBL/GenBank/DDBJ databases">
        <title>Genomic Encyclopedia of Type Strains, Phase IV (KMG-IV): sequencing the most valuable type-strain genomes for metagenomic binning, comparative biology and taxonomic classification.</title>
        <authorList>
            <person name="Goeker M."/>
        </authorList>
    </citation>
    <scope>NUCLEOTIDE SEQUENCE [LARGE SCALE GENOMIC DNA]</scope>
    <source>
        <strain evidence="2 3">DSM 15140</strain>
    </source>
</reference>
<dbReference type="InterPro" id="IPR052917">
    <property type="entry name" value="Stress-Dev_Protein"/>
</dbReference>
<dbReference type="InterPro" id="IPR011576">
    <property type="entry name" value="Pyridox_Oxase_N"/>
</dbReference>
<comment type="caution">
    <text evidence="2">The sequence shown here is derived from an EMBL/GenBank/DDBJ whole genome shotgun (WGS) entry which is preliminary data.</text>
</comment>
<dbReference type="Pfam" id="PF01243">
    <property type="entry name" value="PNPOx_N"/>
    <property type="match status" value="1"/>
</dbReference>
<dbReference type="Gene3D" id="2.30.110.10">
    <property type="entry name" value="Electron Transport, Fmn-binding Protein, Chain A"/>
    <property type="match status" value="1"/>
</dbReference>
<keyword evidence="3" id="KW-1185">Reference proteome</keyword>
<protein>
    <submittedName>
        <fullName evidence="2">General stress protein 26</fullName>
    </submittedName>
</protein>
<dbReference type="OrthoDB" id="5431160at2"/>
<dbReference type="PANTHER" id="PTHR34818">
    <property type="entry name" value="PROTEIN BLI-3"/>
    <property type="match status" value="1"/>
</dbReference>
<dbReference type="EMBL" id="QNRI01000003">
    <property type="protein sequence ID" value="RBO99792.1"/>
    <property type="molecule type" value="Genomic_DNA"/>
</dbReference>
<dbReference type="STRING" id="200904.GCA_900168775_03375"/>
<evidence type="ECO:0000313" key="3">
    <source>
        <dbReference type="Proteomes" id="UP000252254"/>
    </source>
</evidence>
<sequence length="142" mass="16684">MDNQKMKETVLKILEDHQIGTLATVENNKPYSRYMTFFNEAYTLYTATNKETHKVEDIEENPNVHILIGYTFDGIGDEFLEIEGKAEIHDEEAMKHKLWNDHLKSWFSGPDDPNYIVLKITPVEIRIRNTKDKNVHRLDFSN</sequence>
<dbReference type="RefSeq" id="WP_113867924.1">
    <property type="nucleotide sequence ID" value="NZ_BAABQN010000004.1"/>
</dbReference>
<organism evidence="2 3">
    <name type="scientific">Paraliobacillus ryukyuensis</name>
    <dbReference type="NCBI Taxonomy" id="200904"/>
    <lineage>
        <taxon>Bacteria</taxon>
        <taxon>Bacillati</taxon>
        <taxon>Bacillota</taxon>
        <taxon>Bacilli</taxon>
        <taxon>Bacillales</taxon>
        <taxon>Bacillaceae</taxon>
        <taxon>Paraliobacillus</taxon>
    </lineage>
</organism>
<feature type="domain" description="Pyridoxamine 5'-phosphate oxidase N-terminal" evidence="1">
    <location>
        <begin position="6"/>
        <end position="127"/>
    </location>
</feature>
<dbReference type="InterPro" id="IPR012349">
    <property type="entry name" value="Split_barrel_FMN-bd"/>
</dbReference>
<gene>
    <name evidence="2" type="ORF">DES48_103119</name>
</gene>